<dbReference type="OrthoDB" id="433681at2"/>
<dbReference type="AlphaFoldDB" id="A0A6I3X704"/>
<accession>A0A6I3X704</accession>
<keyword evidence="3" id="KW-1185">Reference proteome</keyword>
<dbReference type="InterPro" id="IPR028098">
    <property type="entry name" value="Glyco_trans_4-like_N"/>
</dbReference>
<evidence type="ECO:0000313" key="2">
    <source>
        <dbReference type="EMBL" id="MUI12067.1"/>
    </source>
</evidence>
<dbReference type="InterPro" id="IPR050194">
    <property type="entry name" value="Glycosyltransferase_grp1"/>
</dbReference>
<proteinExistence type="predicted"/>
<comment type="caution">
    <text evidence="2">The sequence shown here is derived from an EMBL/GenBank/DDBJ whole genome shotgun (WGS) entry which is preliminary data.</text>
</comment>
<evidence type="ECO:0000313" key="3">
    <source>
        <dbReference type="Proteomes" id="UP000431684"/>
    </source>
</evidence>
<dbReference type="Pfam" id="PF13692">
    <property type="entry name" value="Glyco_trans_1_4"/>
    <property type="match status" value="1"/>
</dbReference>
<dbReference type="PANTHER" id="PTHR45947:SF3">
    <property type="entry name" value="SULFOQUINOVOSYL TRANSFERASE SQD2"/>
    <property type="match status" value="1"/>
</dbReference>
<sequence>MVSAGKGKAGGKPRRVLILVENLPSPFDRRVWQEATTLHANGYEVSIICPTGKGYEGRYEEVDGIHIYRYKLPLEAEGAKGYAIEYSAALFHTFRLAWKVLFKHGFDVIHACNPPDLLFLIGGFFKLTMGKKFLFDHHDINPELYEAKFGRRDFFYKLMVLFERWSFKTSDVSIATNESYKRIAIERGGMDPDRCYVVRSGPKLDRLRVLPPVEALKKGKRYLVGYVGVMGAQEGIDLLLEAARHLIVDMGRKDVHFGLVGGGTSLDQMKALAVKMGIADYVTFTGRVPDQDLLEMLNTSDVCVNPDVANDMNDKSTMNKIMEYMALGKPIVQFDLVEGKVSAQEASLYANKNDPVDMARKIAELLDDPARRERMGAYGRHRVVNELEWQYEAPKLLAAYERLYSANAPLPGAVPPSYKGS</sequence>
<gene>
    <name evidence="2" type="ORF">GJV26_06185</name>
</gene>
<dbReference type="GO" id="GO:0016758">
    <property type="term" value="F:hexosyltransferase activity"/>
    <property type="evidence" value="ECO:0007669"/>
    <property type="project" value="TreeGrafter"/>
</dbReference>
<dbReference type="Gene3D" id="3.40.50.2000">
    <property type="entry name" value="Glycogen Phosphorylase B"/>
    <property type="match status" value="2"/>
</dbReference>
<dbReference type="Proteomes" id="UP000431684">
    <property type="component" value="Unassembled WGS sequence"/>
</dbReference>
<protein>
    <submittedName>
        <fullName evidence="2">Glycosyltransferase</fullName>
    </submittedName>
</protein>
<feature type="domain" description="Glycosyltransferase subfamily 4-like N-terminal" evidence="1">
    <location>
        <begin position="29"/>
        <end position="202"/>
    </location>
</feature>
<dbReference type="PANTHER" id="PTHR45947">
    <property type="entry name" value="SULFOQUINOVOSYL TRANSFERASE SQD2"/>
    <property type="match status" value="1"/>
</dbReference>
<organism evidence="2 3">
    <name type="scientific">Pseudoduganella dura</name>
    <dbReference type="NCBI Taxonomy" id="321982"/>
    <lineage>
        <taxon>Bacteria</taxon>
        <taxon>Pseudomonadati</taxon>
        <taxon>Pseudomonadota</taxon>
        <taxon>Betaproteobacteria</taxon>
        <taxon>Burkholderiales</taxon>
        <taxon>Oxalobacteraceae</taxon>
        <taxon>Telluria group</taxon>
        <taxon>Pseudoduganella</taxon>
    </lineage>
</organism>
<dbReference type="RefSeq" id="WP_155708061.1">
    <property type="nucleotide sequence ID" value="NZ_BMWU01000005.1"/>
</dbReference>
<dbReference type="CDD" id="cd03794">
    <property type="entry name" value="GT4_WbuB-like"/>
    <property type="match status" value="1"/>
</dbReference>
<dbReference type="SUPFAM" id="SSF53756">
    <property type="entry name" value="UDP-Glycosyltransferase/glycogen phosphorylase"/>
    <property type="match status" value="1"/>
</dbReference>
<keyword evidence="2" id="KW-0808">Transferase</keyword>
<dbReference type="Pfam" id="PF13439">
    <property type="entry name" value="Glyco_transf_4"/>
    <property type="match status" value="1"/>
</dbReference>
<reference evidence="2 3" key="1">
    <citation type="submission" date="2019-11" db="EMBL/GenBank/DDBJ databases">
        <title>Draft Genome Sequences of Six Type Strains of the Genus Massilia.</title>
        <authorList>
            <person name="Miess H."/>
            <person name="Frediansyah A."/>
            <person name="Goeker M."/>
            <person name="Gross H."/>
        </authorList>
    </citation>
    <scope>NUCLEOTIDE SEQUENCE [LARGE SCALE GENOMIC DNA]</scope>
    <source>
        <strain evidence="2 3">DSM 17513</strain>
    </source>
</reference>
<dbReference type="EMBL" id="WNWM01000002">
    <property type="protein sequence ID" value="MUI12067.1"/>
    <property type="molecule type" value="Genomic_DNA"/>
</dbReference>
<evidence type="ECO:0000259" key="1">
    <source>
        <dbReference type="Pfam" id="PF13439"/>
    </source>
</evidence>
<name>A0A6I3X704_9BURK</name>